<evidence type="ECO:0000313" key="2">
    <source>
        <dbReference type="EMBL" id="JAE16039.1"/>
    </source>
</evidence>
<keyword evidence="1" id="KW-1133">Transmembrane helix</keyword>
<dbReference type="AlphaFoldDB" id="A0A0A9FXS8"/>
<protein>
    <submittedName>
        <fullName evidence="2">Uncharacterized protein</fullName>
    </submittedName>
</protein>
<evidence type="ECO:0000256" key="1">
    <source>
        <dbReference type="SAM" id="Phobius"/>
    </source>
</evidence>
<reference evidence="2" key="1">
    <citation type="submission" date="2014-09" db="EMBL/GenBank/DDBJ databases">
        <authorList>
            <person name="Magalhaes I.L.F."/>
            <person name="Oliveira U."/>
            <person name="Santos F.R."/>
            <person name="Vidigal T.H.D.A."/>
            <person name="Brescovit A.D."/>
            <person name="Santos A.J."/>
        </authorList>
    </citation>
    <scope>NUCLEOTIDE SEQUENCE</scope>
    <source>
        <tissue evidence="2">Shoot tissue taken approximately 20 cm above the soil surface</tissue>
    </source>
</reference>
<dbReference type="EMBL" id="GBRH01181857">
    <property type="protein sequence ID" value="JAE16039.1"/>
    <property type="molecule type" value="Transcribed_RNA"/>
</dbReference>
<feature type="transmembrane region" description="Helical" evidence="1">
    <location>
        <begin position="39"/>
        <end position="58"/>
    </location>
</feature>
<accession>A0A0A9FXS8</accession>
<name>A0A0A9FXS8_ARUDO</name>
<sequence>MPLSSGPWMMGSRHLLACLMHTDVWVRQPVLLSVRWHETFAYVQMLSAICLMILHCLLMRFQPQNCWWHFLMDTSKVARHL</sequence>
<keyword evidence="1" id="KW-0472">Membrane</keyword>
<proteinExistence type="predicted"/>
<reference evidence="2" key="2">
    <citation type="journal article" date="2015" name="Data Brief">
        <title>Shoot transcriptome of the giant reed, Arundo donax.</title>
        <authorList>
            <person name="Barrero R.A."/>
            <person name="Guerrero F.D."/>
            <person name="Moolhuijzen P."/>
            <person name="Goolsby J.A."/>
            <person name="Tidwell J."/>
            <person name="Bellgard S.E."/>
            <person name="Bellgard M.I."/>
        </authorList>
    </citation>
    <scope>NUCLEOTIDE SEQUENCE</scope>
    <source>
        <tissue evidence="2">Shoot tissue taken approximately 20 cm above the soil surface</tissue>
    </source>
</reference>
<keyword evidence="1" id="KW-0812">Transmembrane</keyword>
<organism evidence="2">
    <name type="scientific">Arundo donax</name>
    <name type="common">Giant reed</name>
    <name type="synonym">Donax arundinaceus</name>
    <dbReference type="NCBI Taxonomy" id="35708"/>
    <lineage>
        <taxon>Eukaryota</taxon>
        <taxon>Viridiplantae</taxon>
        <taxon>Streptophyta</taxon>
        <taxon>Embryophyta</taxon>
        <taxon>Tracheophyta</taxon>
        <taxon>Spermatophyta</taxon>
        <taxon>Magnoliopsida</taxon>
        <taxon>Liliopsida</taxon>
        <taxon>Poales</taxon>
        <taxon>Poaceae</taxon>
        <taxon>PACMAD clade</taxon>
        <taxon>Arundinoideae</taxon>
        <taxon>Arundineae</taxon>
        <taxon>Arundo</taxon>
    </lineage>
</organism>